<dbReference type="RefSeq" id="WP_150111366.1">
    <property type="nucleotide sequence ID" value="NZ_JFZT01000020.1"/>
</dbReference>
<keyword evidence="3" id="KW-1185">Reference proteome</keyword>
<name>A0A031LSC3_9CREN</name>
<evidence type="ECO:0000313" key="3">
    <source>
        <dbReference type="Proteomes" id="UP000024332"/>
    </source>
</evidence>
<reference evidence="2 3" key="1">
    <citation type="submission" date="2014-03" db="EMBL/GenBank/DDBJ databases">
        <title>Draft genome sequence of the novel thermoacidophilic archaea Acidianus copahuensis ALE1 strain, isolated from Copahue volcanic area in Neuquen Argentina.</title>
        <authorList>
            <person name="Urbieta M.S."/>
            <person name="Rascovan N."/>
            <person name="Castro C."/>
            <person name="Revale S."/>
            <person name="Giaveno M.A."/>
            <person name="Vazquez M.P."/>
            <person name="Donati E.R."/>
        </authorList>
    </citation>
    <scope>NUCLEOTIDE SEQUENCE [LARGE SCALE GENOMIC DNA]</scope>
    <source>
        <strain evidence="2 3">ALE1</strain>
    </source>
</reference>
<dbReference type="EMBL" id="JFZT01000020">
    <property type="protein sequence ID" value="EZQ10716.1"/>
    <property type="molecule type" value="Genomic_DNA"/>
</dbReference>
<protein>
    <submittedName>
        <fullName evidence="2">Uncharacterized protein</fullName>
    </submittedName>
</protein>
<evidence type="ECO:0000313" key="2">
    <source>
        <dbReference type="EMBL" id="EZQ10716.1"/>
    </source>
</evidence>
<organism evidence="2 3">
    <name type="scientific">Candidatus Acidianus copahuensis</name>
    <dbReference type="NCBI Taxonomy" id="1160895"/>
    <lineage>
        <taxon>Archaea</taxon>
        <taxon>Thermoproteota</taxon>
        <taxon>Thermoprotei</taxon>
        <taxon>Sulfolobales</taxon>
        <taxon>Sulfolobaceae</taxon>
        <taxon>Acidianus</taxon>
    </lineage>
</organism>
<dbReference type="Proteomes" id="UP000024332">
    <property type="component" value="Unassembled WGS sequence"/>
</dbReference>
<keyword evidence="1" id="KW-0812">Transmembrane</keyword>
<evidence type="ECO:0000256" key="1">
    <source>
        <dbReference type="SAM" id="Phobius"/>
    </source>
</evidence>
<keyword evidence="1" id="KW-0472">Membrane</keyword>
<proteinExistence type="predicted"/>
<accession>A0A031LSC3</accession>
<gene>
    <name evidence="2" type="ORF">CM19_03565</name>
</gene>
<keyword evidence="1" id="KW-1133">Transmembrane helix</keyword>
<sequence>MLKDIVFPLVLIVLVLSLIFASYISSYMIRPRINISALLSLDYVIVKIKVNISSILNDYLKVFVVSFKVLNYSTKENICIVDFSGTKTYSFYVKLPQTVLEKIESQIPASETFQISIIEVVHSSVGTEVVKTLQVHGELKDS</sequence>
<feature type="transmembrane region" description="Helical" evidence="1">
    <location>
        <begin position="6"/>
        <end position="24"/>
    </location>
</feature>
<comment type="caution">
    <text evidence="2">The sequence shown here is derived from an EMBL/GenBank/DDBJ whole genome shotgun (WGS) entry which is preliminary data.</text>
</comment>
<dbReference type="AlphaFoldDB" id="A0A031LSC3"/>